<evidence type="ECO:0000256" key="1">
    <source>
        <dbReference type="SAM" id="MobiDB-lite"/>
    </source>
</evidence>
<comment type="caution">
    <text evidence="2">The sequence shown here is derived from an EMBL/GenBank/DDBJ whole genome shotgun (WGS) entry which is preliminary data.</text>
</comment>
<keyword evidence="3" id="KW-1185">Reference proteome</keyword>
<accession>A0ABX4HVK7</accession>
<gene>
    <name evidence="2" type="ORF">AWR36_015735</name>
</gene>
<dbReference type="EMBL" id="LRFG02000008">
    <property type="protein sequence ID" value="PCO04130.1"/>
    <property type="molecule type" value="Genomic_DNA"/>
</dbReference>
<evidence type="ECO:0000313" key="3">
    <source>
        <dbReference type="Proteomes" id="UP000218427"/>
    </source>
</evidence>
<dbReference type="Proteomes" id="UP000218427">
    <property type="component" value="Unassembled WGS sequence"/>
</dbReference>
<evidence type="ECO:0000313" key="2">
    <source>
        <dbReference type="EMBL" id="PCO04130.1"/>
    </source>
</evidence>
<feature type="region of interest" description="Disordered" evidence="1">
    <location>
        <begin position="58"/>
        <end position="83"/>
    </location>
</feature>
<reference evidence="2" key="1">
    <citation type="submission" date="2017-08" db="EMBL/GenBank/DDBJ databases">
        <title>Microbulbifer marisrubri sp. nov., a halophilic alphaproteobacterium isolated from marine sediment of the Yellow Sea, China.</title>
        <authorList>
            <person name="Zhang G."/>
            <person name="Xiong Q."/>
        </authorList>
    </citation>
    <scope>NUCLEOTIDE SEQUENCE [LARGE SCALE GENOMIC DNA]</scope>
    <source>
        <strain evidence="2">WRN-8</strain>
    </source>
</reference>
<organism evidence="2 3">
    <name type="scientific">Microbulbifer flavimaris</name>
    <dbReference type="NCBI Taxonomy" id="1781068"/>
    <lineage>
        <taxon>Bacteria</taxon>
        <taxon>Pseudomonadati</taxon>
        <taxon>Pseudomonadota</taxon>
        <taxon>Gammaproteobacteria</taxon>
        <taxon>Cellvibrionales</taxon>
        <taxon>Microbulbiferaceae</taxon>
        <taxon>Microbulbifer</taxon>
    </lineage>
</organism>
<sequence>MAQLVALLAQFSGKGVCVGGFLRYATRWPWLVFASLCLMMVGASAQVDRQTENIEGAKEVVEQRGREGTSRRLEKSPEDRAVE</sequence>
<name>A0ABX4HVK7_9GAMM</name>
<protein>
    <submittedName>
        <fullName evidence="2">Uncharacterized protein</fullName>
    </submittedName>
</protein>
<proteinExistence type="predicted"/>